<evidence type="ECO:0000256" key="2">
    <source>
        <dbReference type="ARBA" id="ARBA00023125"/>
    </source>
</evidence>
<evidence type="ECO:0000256" key="1">
    <source>
        <dbReference type="ARBA" id="ARBA00023015"/>
    </source>
</evidence>
<evidence type="ECO:0000259" key="6">
    <source>
        <dbReference type="PROSITE" id="PS50090"/>
    </source>
</evidence>
<organism evidence="8 9">
    <name type="scientific">Ganoderma sinense ZZ0214-1</name>
    <dbReference type="NCBI Taxonomy" id="1077348"/>
    <lineage>
        <taxon>Eukaryota</taxon>
        <taxon>Fungi</taxon>
        <taxon>Dikarya</taxon>
        <taxon>Basidiomycota</taxon>
        <taxon>Agaricomycotina</taxon>
        <taxon>Agaricomycetes</taxon>
        <taxon>Polyporales</taxon>
        <taxon>Polyporaceae</taxon>
        <taxon>Ganoderma</taxon>
    </lineage>
</organism>
<dbReference type="Pfam" id="PF13921">
    <property type="entry name" value="Myb_DNA-bind_6"/>
    <property type="match status" value="1"/>
</dbReference>
<dbReference type="GO" id="GO:0001006">
    <property type="term" value="F:RNA polymerase III type 3 promoter sequence-specific DNA binding"/>
    <property type="evidence" value="ECO:0007669"/>
    <property type="project" value="TreeGrafter"/>
</dbReference>
<feature type="domain" description="HTH myb-type" evidence="7">
    <location>
        <begin position="297"/>
        <end position="351"/>
    </location>
</feature>
<dbReference type="InterPro" id="IPR051575">
    <property type="entry name" value="Myb-like_DNA-bd"/>
</dbReference>
<feature type="compositionally biased region" description="Low complexity" evidence="5">
    <location>
        <begin position="521"/>
        <end position="534"/>
    </location>
</feature>
<keyword evidence="1" id="KW-0805">Transcription regulation</keyword>
<feature type="compositionally biased region" description="Low complexity" evidence="5">
    <location>
        <begin position="567"/>
        <end position="580"/>
    </location>
</feature>
<dbReference type="Pfam" id="PF00249">
    <property type="entry name" value="Myb_DNA-binding"/>
    <property type="match status" value="1"/>
</dbReference>
<keyword evidence="9" id="KW-1185">Reference proteome</keyword>
<feature type="compositionally biased region" description="Low complexity" evidence="5">
    <location>
        <begin position="467"/>
        <end position="479"/>
    </location>
</feature>
<accession>A0A2G8SSS8</accession>
<dbReference type="Gene3D" id="1.10.10.60">
    <property type="entry name" value="Homeodomain-like"/>
    <property type="match status" value="4"/>
</dbReference>
<dbReference type="PROSITE" id="PS50090">
    <property type="entry name" value="MYB_LIKE"/>
    <property type="match status" value="4"/>
</dbReference>
<dbReference type="OrthoDB" id="2143914at2759"/>
<dbReference type="InterPro" id="IPR009057">
    <property type="entry name" value="Homeodomain-like_sf"/>
</dbReference>
<feature type="domain" description="Myb-like" evidence="6">
    <location>
        <begin position="194"/>
        <end position="240"/>
    </location>
</feature>
<gene>
    <name evidence="8" type="ORF">GSI_00516</name>
</gene>
<dbReference type="PANTHER" id="PTHR46621:SF1">
    <property type="entry name" value="SNRNA-ACTIVATING PROTEIN COMPLEX SUBUNIT 4"/>
    <property type="match status" value="1"/>
</dbReference>
<comment type="caution">
    <text evidence="8">The sequence shown here is derived from an EMBL/GenBank/DDBJ whole genome shotgun (WGS) entry which is preliminary data.</text>
</comment>
<keyword evidence="3" id="KW-0804">Transcription</keyword>
<dbReference type="InterPro" id="IPR001005">
    <property type="entry name" value="SANT/Myb"/>
</dbReference>
<evidence type="ECO:0000259" key="7">
    <source>
        <dbReference type="PROSITE" id="PS51294"/>
    </source>
</evidence>
<feature type="domain" description="Myb-like" evidence="6">
    <location>
        <begin position="244"/>
        <end position="296"/>
    </location>
</feature>
<keyword evidence="2" id="KW-0238">DNA-binding</keyword>
<dbReference type="GO" id="GO:0000978">
    <property type="term" value="F:RNA polymerase II cis-regulatory region sequence-specific DNA binding"/>
    <property type="evidence" value="ECO:0007669"/>
    <property type="project" value="TreeGrafter"/>
</dbReference>
<protein>
    <submittedName>
        <fullName evidence="8">Transcription factor</fullName>
    </submittedName>
</protein>
<dbReference type="STRING" id="1077348.A0A2G8SSS8"/>
<dbReference type="InterPro" id="IPR017930">
    <property type="entry name" value="Myb_dom"/>
</dbReference>
<feature type="region of interest" description="Disordered" evidence="5">
    <location>
        <begin position="405"/>
        <end position="437"/>
    </location>
</feature>
<feature type="domain" description="Myb-like" evidence="6">
    <location>
        <begin position="348"/>
        <end position="400"/>
    </location>
</feature>
<dbReference type="PANTHER" id="PTHR46621">
    <property type="entry name" value="SNRNA-ACTIVATING PROTEIN COMPLEX SUBUNIT 4"/>
    <property type="match status" value="1"/>
</dbReference>
<evidence type="ECO:0000313" key="9">
    <source>
        <dbReference type="Proteomes" id="UP000230002"/>
    </source>
</evidence>
<dbReference type="AlphaFoldDB" id="A0A2G8SSS8"/>
<evidence type="ECO:0000256" key="5">
    <source>
        <dbReference type="SAM" id="MobiDB-lite"/>
    </source>
</evidence>
<feature type="domain" description="Myb-like" evidence="6">
    <location>
        <begin position="297"/>
        <end position="347"/>
    </location>
</feature>
<proteinExistence type="predicted"/>
<dbReference type="PROSITE" id="PS51294">
    <property type="entry name" value="HTH_MYB"/>
    <property type="match status" value="2"/>
</dbReference>
<keyword evidence="4" id="KW-0539">Nucleus</keyword>
<dbReference type="GO" id="GO:0042796">
    <property type="term" value="P:snRNA transcription by RNA polymerase III"/>
    <property type="evidence" value="ECO:0007669"/>
    <property type="project" value="TreeGrafter"/>
</dbReference>
<dbReference type="GO" id="GO:0042795">
    <property type="term" value="P:snRNA transcription by RNA polymerase II"/>
    <property type="evidence" value="ECO:0007669"/>
    <property type="project" value="TreeGrafter"/>
</dbReference>
<feature type="compositionally biased region" description="Pro residues" evidence="5">
    <location>
        <begin position="480"/>
        <end position="490"/>
    </location>
</feature>
<dbReference type="EMBL" id="AYKW01000001">
    <property type="protein sequence ID" value="PIL36826.1"/>
    <property type="molecule type" value="Genomic_DNA"/>
</dbReference>
<feature type="region of interest" description="Disordered" evidence="5">
    <location>
        <begin position="453"/>
        <end position="667"/>
    </location>
</feature>
<dbReference type="SUPFAM" id="SSF46689">
    <property type="entry name" value="Homeodomain-like"/>
    <property type="match status" value="4"/>
</dbReference>
<sequence>MYAGPSKNPGDLVQPAVQANKEHQYALKVYTERLEAELEHLDKLLAATEVSDDDEEEVPVVNSGGTVFIPGAAKPRSLIPLSLLTDEDSPFYPDAVRRHRYESFTESHPMKAQELEALADAVRSENYRLHALEAQARGLPPFMSMGEPPPDFNMNKEGIDWERVAQKACLVSSASTTVQRTAKECEIRWLGERHPQFNDTQWTKSEIAKVKELVGGAREGEVDWVEIAEKLGTGRTPVDCMRNAITRRTHTWTPDADRRLLTAIDMYGTDNWHLVARAVSEDATTSQCQSRYLRSLDPTLKRGPWTPEEDEHLRRAAAVFGHSWVDVAAFVEGRNNEQCRERYQEYLNPSITKGKWSKDQDSALLKAVEQVGEGKWKEVSRVLNIGRTDNMCRLRYGVLTKRNMSVTPSPAPAPAPAPSESAGVAPPRRSTPAGTRGGSQILILHAESYYSRSSTSTPAPALPPVPASSSSVDASTFTPTPAPESAPQPKPKPRPRARRKQPTPDVVSGATSEQGIAGPSTLTLQEQPTLQTFEEIGESTPVEVVSKGSASSAREEKARPRKRQRTAEASSVPAMPPAAATITEQSTGDIVMEDIQPPAEDPQPEGRGGEDGAGSDVTVNVSIFQPEPGPPAGPPAKRSVTSAPTRRQPPRAANKASRPETQDVDAS</sequence>
<dbReference type="SMART" id="SM00717">
    <property type="entry name" value="SANT"/>
    <property type="match status" value="5"/>
</dbReference>
<evidence type="ECO:0000256" key="3">
    <source>
        <dbReference type="ARBA" id="ARBA00023163"/>
    </source>
</evidence>
<feature type="domain" description="HTH myb-type" evidence="7">
    <location>
        <begin position="353"/>
        <end position="404"/>
    </location>
</feature>
<dbReference type="GO" id="GO:0019185">
    <property type="term" value="C:snRNA-activating protein complex"/>
    <property type="evidence" value="ECO:0007669"/>
    <property type="project" value="TreeGrafter"/>
</dbReference>
<feature type="compositionally biased region" description="Basic residues" evidence="5">
    <location>
        <begin position="491"/>
        <end position="501"/>
    </location>
</feature>
<evidence type="ECO:0000256" key="4">
    <source>
        <dbReference type="ARBA" id="ARBA00023242"/>
    </source>
</evidence>
<feature type="compositionally biased region" description="Low complexity" evidence="5">
    <location>
        <begin position="418"/>
        <end position="427"/>
    </location>
</feature>
<dbReference type="Proteomes" id="UP000230002">
    <property type="component" value="Unassembled WGS sequence"/>
</dbReference>
<reference evidence="8 9" key="1">
    <citation type="journal article" date="2015" name="Sci. Rep.">
        <title>Chromosome-level genome map provides insights into diverse defense mechanisms in the medicinal fungus Ganoderma sinense.</title>
        <authorList>
            <person name="Zhu Y."/>
            <person name="Xu J."/>
            <person name="Sun C."/>
            <person name="Zhou S."/>
            <person name="Xu H."/>
            <person name="Nelson D.R."/>
            <person name="Qian J."/>
            <person name="Song J."/>
            <person name="Luo H."/>
            <person name="Xiang L."/>
            <person name="Li Y."/>
            <person name="Xu Z."/>
            <person name="Ji A."/>
            <person name="Wang L."/>
            <person name="Lu S."/>
            <person name="Hayward A."/>
            <person name="Sun W."/>
            <person name="Li X."/>
            <person name="Schwartz D.C."/>
            <person name="Wang Y."/>
            <person name="Chen S."/>
        </authorList>
    </citation>
    <scope>NUCLEOTIDE SEQUENCE [LARGE SCALE GENOMIC DNA]</scope>
    <source>
        <strain evidence="8 9">ZZ0214-1</strain>
    </source>
</reference>
<dbReference type="CDD" id="cd00167">
    <property type="entry name" value="SANT"/>
    <property type="match status" value="4"/>
</dbReference>
<name>A0A2G8SSS8_9APHY</name>
<evidence type="ECO:0000313" key="8">
    <source>
        <dbReference type="EMBL" id="PIL36826.1"/>
    </source>
</evidence>